<evidence type="ECO:0000313" key="3">
    <source>
        <dbReference type="EMBL" id="JAC27726.1"/>
    </source>
</evidence>
<reference evidence="3" key="1">
    <citation type="submission" date="2014-03" db="EMBL/GenBank/DDBJ databases">
        <title>The sialotranscriptome of Amblyomma triste, Amblyomma parvum and Amblyomma cajennense ticks, uncovered by 454-based RNA-seq.</title>
        <authorList>
            <person name="Garcia G.R."/>
            <person name="Gardinassi L.G."/>
            <person name="Ribeiro J.M."/>
            <person name="Anatriello E."/>
            <person name="Ferreira B.R."/>
            <person name="Moreira H.N."/>
            <person name="Mafra C."/>
            <person name="Olegario M.M."/>
            <person name="Szabo P.J."/>
            <person name="Miranda-Santos I.K."/>
            <person name="Maruyama S.R."/>
        </authorList>
    </citation>
    <scope>NUCLEOTIDE SEQUENCE</scope>
    <source>
        <strain evidence="3">Mato Grasso do Sul</strain>
        <tissue evidence="3">Salivary glands</tissue>
    </source>
</reference>
<name>A0A023G0M4_AMBTT</name>
<evidence type="ECO:0000256" key="1">
    <source>
        <dbReference type="SAM" id="MobiDB-lite"/>
    </source>
</evidence>
<feature type="region of interest" description="Disordered" evidence="1">
    <location>
        <begin position="95"/>
        <end position="117"/>
    </location>
</feature>
<evidence type="ECO:0000256" key="2">
    <source>
        <dbReference type="SAM" id="SignalP"/>
    </source>
</evidence>
<keyword evidence="2" id="KW-0732">Signal</keyword>
<proteinExistence type="evidence at transcript level"/>
<sequence>MNCAVPILLTLLISAAPVEPGAAGSRVTWQVPRLPQALHRRPTTPRPYGNPQCGQPCKPRFKISHCRNPCFCYQMVSSPMLGMCIDPNWHPIPPGYAPPEYRPTPPARPASLRVQRS</sequence>
<accession>A0A023G0M4</accession>
<organism evidence="3">
    <name type="scientific">Amblyomma triste</name>
    <name type="common">Neotropical tick</name>
    <dbReference type="NCBI Taxonomy" id="251400"/>
    <lineage>
        <taxon>Eukaryota</taxon>
        <taxon>Metazoa</taxon>
        <taxon>Ecdysozoa</taxon>
        <taxon>Arthropoda</taxon>
        <taxon>Chelicerata</taxon>
        <taxon>Arachnida</taxon>
        <taxon>Acari</taxon>
        <taxon>Parasitiformes</taxon>
        <taxon>Ixodida</taxon>
        <taxon>Ixodoidea</taxon>
        <taxon>Ixodidae</taxon>
        <taxon>Amblyomminae</taxon>
        <taxon>Amblyomma</taxon>
    </lineage>
</organism>
<protein>
    <submittedName>
        <fullName evidence="3">Putative secreted protein</fullName>
    </submittedName>
</protein>
<dbReference type="EMBL" id="GBBM01007692">
    <property type="protein sequence ID" value="JAC27726.1"/>
    <property type="molecule type" value="mRNA"/>
</dbReference>
<dbReference type="AlphaFoldDB" id="A0A023G0M4"/>
<feature type="signal peptide" evidence="2">
    <location>
        <begin position="1"/>
        <end position="23"/>
    </location>
</feature>
<feature type="chain" id="PRO_5001517882" evidence="2">
    <location>
        <begin position="24"/>
        <end position="117"/>
    </location>
</feature>
<feature type="compositionally biased region" description="Pro residues" evidence="1">
    <location>
        <begin position="95"/>
        <end position="108"/>
    </location>
</feature>